<evidence type="ECO:0000259" key="2">
    <source>
        <dbReference type="Pfam" id="PF13581"/>
    </source>
</evidence>
<dbReference type="OrthoDB" id="9792240at2"/>
<sequence>MKHKLTIACSKANLTKIRQFISESLGEVNLNEVETHKMILAVDEICANMIIHSNHCNPTRKIDVIVEAEPANQVIFIIKDRGIRFDFNTYSEPSMDEIISSKRKGGVGLMLVKRIMDKIEFSTDKNYNICRLTKRLSP</sequence>
<dbReference type="GO" id="GO:0004674">
    <property type="term" value="F:protein serine/threonine kinase activity"/>
    <property type="evidence" value="ECO:0007669"/>
    <property type="project" value="UniProtKB-KW"/>
</dbReference>
<dbReference type="PANTHER" id="PTHR35526">
    <property type="entry name" value="ANTI-SIGMA-F FACTOR RSBW-RELATED"/>
    <property type="match status" value="1"/>
</dbReference>
<keyword evidence="3" id="KW-0418">Kinase</keyword>
<keyword evidence="4" id="KW-1185">Reference proteome</keyword>
<evidence type="ECO:0000313" key="3">
    <source>
        <dbReference type="EMBL" id="REE01618.1"/>
    </source>
</evidence>
<dbReference type="Proteomes" id="UP000256779">
    <property type="component" value="Unassembled WGS sequence"/>
</dbReference>
<dbReference type="EMBL" id="QREG01000003">
    <property type="protein sequence ID" value="REE01618.1"/>
    <property type="molecule type" value="Genomic_DNA"/>
</dbReference>
<reference evidence="3 4" key="1">
    <citation type="submission" date="2018-07" db="EMBL/GenBank/DDBJ databases">
        <title>Genomic Encyclopedia of Type Strains, Phase IV (KMG-IV): sequencing the most valuable type-strain genomes for metagenomic binning, comparative biology and taxonomic classification.</title>
        <authorList>
            <person name="Goeker M."/>
        </authorList>
    </citation>
    <scope>NUCLEOTIDE SEQUENCE [LARGE SCALE GENOMIC DNA]</scope>
    <source>
        <strain evidence="3 4">DSM 4134</strain>
    </source>
</reference>
<accession>A0A3D9L608</accession>
<dbReference type="Pfam" id="PF13581">
    <property type="entry name" value="HATPase_c_2"/>
    <property type="match status" value="1"/>
</dbReference>
<gene>
    <name evidence="3" type="ORF">C7460_103135</name>
</gene>
<evidence type="ECO:0000256" key="1">
    <source>
        <dbReference type="ARBA" id="ARBA00022527"/>
    </source>
</evidence>
<evidence type="ECO:0000313" key="4">
    <source>
        <dbReference type="Proteomes" id="UP000256779"/>
    </source>
</evidence>
<keyword evidence="1" id="KW-0723">Serine/threonine-protein kinase</keyword>
<dbReference type="InterPro" id="IPR050267">
    <property type="entry name" value="Anti-sigma-factor_SerPK"/>
</dbReference>
<dbReference type="Gene3D" id="3.30.565.10">
    <property type="entry name" value="Histidine kinase-like ATPase, C-terminal domain"/>
    <property type="match status" value="1"/>
</dbReference>
<dbReference type="RefSeq" id="WP_115866902.1">
    <property type="nucleotide sequence ID" value="NZ_QREG01000003.1"/>
</dbReference>
<organism evidence="3 4">
    <name type="scientific">Marinoscillum furvescens DSM 4134</name>
    <dbReference type="NCBI Taxonomy" id="1122208"/>
    <lineage>
        <taxon>Bacteria</taxon>
        <taxon>Pseudomonadati</taxon>
        <taxon>Bacteroidota</taxon>
        <taxon>Cytophagia</taxon>
        <taxon>Cytophagales</taxon>
        <taxon>Reichenbachiellaceae</taxon>
        <taxon>Marinoscillum</taxon>
    </lineage>
</organism>
<dbReference type="InterPro" id="IPR036890">
    <property type="entry name" value="HATPase_C_sf"/>
</dbReference>
<dbReference type="AlphaFoldDB" id="A0A3D9L608"/>
<feature type="domain" description="Histidine kinase/HSP90-like ATPase" evidence="2">
    <location>
        <begin position="11"/>
        <end position="134"/>
    </location>
</feature>
<proteinExistence type="predicted"/>
<dbReference type="CDD" id="cd16936">
    <property type="entry name" value="HATPase_RsbW-like"/>
    <property type="match status" value="1"/>
</dbReference>
<dbReference type="SUPFAM" id="SSF55874">
    <property type="entry name" value="ATPase domain of HSP90 chaperone/DNA topoisomerase II/histidine kinase"/>
    <property type="match status" value="1"/>
</dbReference>
<comment type="caution">
    <text evidence="3">The sequence shown here is derived from an EMBL/GenBank/DDBJ whole genome shotgun (WGS) entry which is preliminary data.</text>
</comment>
<keyword evidence="3" id="KW-0808">Transferase</keyword>
<protein>
    <submittedName>
        <fullName evidence="3">Serine/threonine-protein kinase RsbW</fullName>
    </submittedName>
</protein>
<name>A0A3D9L608_MARFU</name>
<dbReference type="InterPro" id="IPR003594">
    <property type="entry name" value="HATPase_dom"/>
</dbReference>